<proteinExistence type="predicted"/>
<evidence type="ECO:0000313" key="1">
    <source>
        <dbReference type="EMBL" id="KKL88288.1"/>
    </source>
</evidence>
<reference evidence="1" key="1">
    <citation type="journal article" date="2015" name="Nature">
        <title>Complex archaea that bridge the gap between prokaryotes and eukaryotes.</title>
        <authorList>
            <person name="Spang A."/>
            <person name="Saw J.H."/>
            <person name="Jorgensen S.L."/>
            <person name="Zaremba-Niedzwiedzka K."/>
            <person name="Martijn J."/>
            <person name="Lind A.E."/>
            <person name="van Eijk R."/>
            <person name="Schleper C."/>
            <person name="Guy L."/>
            <person name="Ettema T.J."/>
        </authorList>
    </citation>
    <scope>NUCLEOTIDE SEQUENCE</scope>
</reference>
<accession>A0A0F9FPZ0</accession>
<name>A0A0F9FPZ0_9ZZZZ</name>
<comment type="caution">
    <text evidence="1">The sequence shown here is derived from an EMBL/GenBank/DDBJ whole genome shotgun (WGS) entry which is preliminary data.</text>
</comment>
<sequence length="90" mass="10670">MSRRPSLIVQAYAGVNYPERPLRVFWRHRWRTVVEIEHQEQHPDRRCFTVRLAPTEAHQDDTRLSLCYDYANDAWSAEPILPRPPEATAK</sequence>
<protein>
    <submittedName>
        <fullName evidence="1">Uncharacterized protein</fullName>
    </submittedName>
</protein>
<gene>
    <name evidence="1" type="ORF">LCGC14_1926200</name>
</gene>
<organism evidence="1">
    <name type="scientific">marine sediment metagenome</name>
    <dbReference type="NCBI Taxonomy" id="412755"/>
    <lineage>
        <taxon>unclassified sequences</taxon>
        <taxon>metagenomes</taxon>
        <taxon>ecological metagenomes</taxon>
    </lineage>
</organism>
<dbReference type="EMBL" id="LAZR01020607">
    <property type="protein sequence ID" value="KKL88288.1"/>
    <property type="molecule type" value="Genomic_DNA"/>
</dbReference>
<dbReference type="AlphaFoldDB" id="A0A0F9FPZ0"/>